<accession>A0A1I1B783</accession>
<feature type="transmembrane region" description="Helical" evidence="1">
    <location>
        <begin position="107"/>
        <end position="127"/>
    </location>
</feature>
<dbReference type="EMBL" id="FOKG01000012">
    <property type="protein sequence ID" value="SFB46204.1"/>
    <property type="molecule type" value="Genomic_DNA"/>
</dbReference>
<feature type="transmembrane region" description="Helical" evidence="1">
    <location>
        <begin position="148"/>
        <end position="168"/>
    </location>
</feature>
<evidence type="ECO:0000313" key="3">
    <source>
        <dbReference type="Proteomes" id="UP000243799"/>
    </source>
</evidence>
<organism evidence="2 3">
    <name type="scientific">Amycolatopsis marina</name>
    <dbReference type="NCBI Taxonomy" id="490629"/>
    <lineage>
        <taxon>Bacteria</taxon>
        <taxon>Bacillati</taxon>
        <taxon>Actinomycetota</taxon>
        <taxon>Actinomycetes</taxon>
        <taxon>Pseudonocardiales</taxon>
        <taxon>Pseudonocardiaceae</taxon>
        <taxon>Amycolatopsis</taxon>
    </lineage>
</organism>
<dbReference type="Pfam" id="PF19471">
    <property type="entry name" value="DUF6008"/>
    <property type="match status" value="1"/>
</dbReference>
<reference evidence="3" key="1">
    <citation type="submission" date="2016-10" db="EMBL/GenBank/DDBJ databases">
        <authorList>
            <person name="Varghese N."/>
            <person name="Submissions S."/>
        </authorList>
    </citation>
    <scope>NUCLEOTIDE SEQUENCE [LARGE SCALE GENOMIC DNA]</scope>
    <source>
        <strain evidence="3">CGMCC 4.3568</strain>
    </source>
</reference>
<proteinExistence type="predicted"/>
<feature type="transmembrane region" description="Helical" evidence="1">
    <location>
        <begin position="12"/>
        <end position="35"/>
    </location>
</feature>
<protein>
    <submittedName>
        <fullName evidence="2">Uncharacterized protein</fullName>
    </submittedName>
</protein>
<keyword evidence="1" id="KW-0472">Membrane</keyword>
<keyword evidence="1" id="KW-0812">Transmembrane</keyword>
<sequence length="237" mass="25842">MMGAPPSVLDTLGALALAGWTVAMWAAVAVLAYANRGPVRPWVYRAAAAQIFLGILGQLGHVQEHVAQVGYWVGNPNAPAWMTPWGTGLADGFGQLDRSKPSLGMEILHFTGNLLFLTGIVGVMLITHRAVRSKARKWARMGVWTQGFHGLEHLVLMLTVWLGAPRAIGLSTWFGLLDPGPGLWTYRIWWHFVANVVGSVIFAIAVYHLWRERDRIAATHRPAAAGSEPGVEPALTR</sequence>
<keyword evidence="1" id="KW-1133">Transmembrane helix</keyword>
<dbReference type="AlphaFoldDB" id="A0A1I1B783"/>
<dbReference type="InterPro" id="IPR046050">
    <property type="entry name" value="DUF6008"/>
</dbReference>
<name>A0A1I1B783_9PSEU</name>
<feature type="transmembrane region" description="Helical" evidence="1">
    <location>
        <begin position="188"/>
        <end position="210"/>
    </location>
</feature>
<dbReference type="Proteomes" id="UP000243799">
    <property type="component" value="Unassembled WGS sequence"/>
</dbReference>
<evidence type="ECO:0000313" key="2">
    <source>
        <dbReference type="EMBL" id="SFB46204.1"/>
    </source>
</evidence>
<keyword evidence="3" id="KW-1185">Reference proteome</keyword>
<evidence type="ECO:0000256" key="1">
    <source>
        <dbReference type="SAM" id="Phobius"/>
    </source>
</evidence>
<gene>
    <name evidence="2" type="ORF">SAMN05216266_112159</name>
</gene>